<feature type="chain" id="PRO_5046026713" description="Tetraspanin" evidence="6">
    <location>
        <begin position="26"/>
        <end position="143"/>
    </location>
</feature>
<proteinExistence type="predicted"/>
<evidence type="ECO:0000313" key="7">
    <source>
        <dbReference type="EMBL" id="KAJ8316354.1"/>
    </source>
</evidence>
<dbReference type="SUPFAM" id="SSF48652">
    <property type="entry name" value="Tetraspanin"/>
    <property type="match status" value="1"/>
</dbReference>
<evidence type="ECO:0000256" key="1">
    <source>
        <dbReference type="ARBA" id="ARBA00004141"/>
    </source>
</evidence>
<gene>
    <name evidence="7" type="ORF">KUTeg_006368</name>
</gene>
<keyword evidence="8" id="KW-1185">Reference proteome</keyword>
<evidence type="ECO:0000256" key="5">
    <source>
        <dbReference type="SAM" id="Phobius"/>
    </source>
</evidence>
<comment type="caution">
    <text evidence="7">The sequence shown here is derived from an EMBL/GenBank/DDBJ whole genome shotgun (WGS) entry which is preliminary data.</text>
</comment>
<dbReference type="InterPro" id="IPR008952">
    <property type="entry name" value="Tetraspanin_EC2_sf"/>
</dbReference>
<keyword evidence="6" id="KW-0732">Signal</keyword>
<accession>A0ABQ9FGD7</accession>
<dbReference type="InterPro" id="IPR018499">
    <property type="entry name" value="Tetraspanin/Peripherin"/>
</dbReference>
<reference evidence="7 8" key="1">
    <citation type="submission" date="2022-12" db="EMBL/GenBank/DDBJ databases">
        <title>Chromosome-level genome of Tegillarca granosa.</title>
        <authorList>
            <person name="Kim J."/>
        </authorList>
    </citation>
    <scope>NUCLEOTIDE SEQUENCE [LARGE SCALE GENOMIC DNA]</scope>
    <source>
        <strain evidence="7">Teg-2019</strain>
        <tissue evidence="7">Adductor muscle</tissue>
    </source>
</reference>
<dbReference type="EMBL" id="JARBDR010000328">
    <property type="protein sequence ID" value="KAJ8316354.1"/>
    <property type="molecule type" value="Genomic_DNA"/>
</dbReference>
<dbReference type="CDD" id="cd03127">
    <property type="entry name" value="tetraspanin_LEL"/>
    <property type="match status" value="1"/>
</dbReference>
<evidence type="ECO:0000256" key="2">
    <source>
        <dbReference type="ARBA" id="ARBA00022692"/>
    </source>
</evidence>
<evidence type="ECO:0000313" key="8">
    <source>
        <dbReference type="Proteomes" id="UP001217089"/>
    </source>
</evidence>
<feature type="signal peptide" evidence="6">
    <location>
        <begin position="1"/>
        <end position="25"/>
    </location>
</feature>
<comment type="subcellular location">
    <subcellularLocation>
        <location evidence="1">Membrane</location>
        <topology evidence="1">Multi-pass membrane protein</topology>
    </subcellularLocation>
</comment>
<evidence type="ECO:0000256" key="3">
    <source>
        <dbReference type="ARBA" id="ARBA00022989"/>
    </source>
</evidence>
<keyword evidence="4 5" id="KW-0472">Membrane</keyword>
<evidence type="ECO:0000256" key="4">
    <source>
        <dbReference type="ARBA" id="ARBA00023136"/>
    </source>
</evidence>
<sequence length="143" mass="15993">MVMILLVAQLVIVIMFAVFRNKVDDQFKNDLKKLLKEKYGSDQEYTNSFNSMFQSFQCCGIEKPSDIPTLTLPKECCPNPDPISKTCTISTKVYPGCYPKIESYISTYNGVFIGVGVAVLIFQLLCIIFAFCLCSVIGGEKMV</sequence>
<evidence type="ECO:0008006" key="9">
    <source>
        <dbReference type="Google" id="ProtNLM"/>
    </source>
</evidence>
<feature type="transmembrane region" description="Helical" evidence="5">
    <location>
        <begin position="111"/>
        <end position="137"/>
    </location>
</feature>
<keyword evidence="3 5" id="KW-1133">Transmembrane helix</keyword>
<dbReference type="Pfam" id="PF00335">
    <property type="entry name" value="Tetraspanin"/>
    <property type="match status" value="1"/>
</dbReference>
<protein>
    <recommendedName>
        <fullName evidence="9">Tetraspanin</fullName>
    </recommendedName>
</protein>
<organism evidence="7 8">
    <name type="scientific">Tegillarca granosa</name>
    <name type="common">Malaysian cockle</name>
    <name type="synonym">Anadara granosa</name>
    <dbReference type="NCBI Taxonomy" id="220873"/>
    <lineage>
        <taxon>Eukaryota</taxon>
        <taxon>Metazoa</taxon>
        <taxon>Spiralia</taxon>
        <taxon>Lophotrochozoa</taxon>
        <taxon>Mollusca</taxon>
        <taxon>Bivalvia</taxon>
        <taxon>Autobranchia</taxon>
        <taxon>Pteriomorphia</taxon>
        <taxon>Arcoida</taxon>
        <taxon>Arcoidea</taxon>
        <taxon>Arcidae</taxon>
        <taxon>Tegillarca</taxon>
    </lineage>
</organism>
<dbReference type="Gene3D" id="1.10.1450.10">
    <property type="entry name" value="Tetraspanin"/>
    <property type="match status" value="1"/>
</dbReference>
<dbReference type="Proteomes" id="UP001217089">
    <property type="component" value="Unassembled WGS sequence"/>
</dbReference>
<evidence type="ECO:0000256" key="6">
    <source>
        <dbReference type="SAM" id="SignalP"/>
    </source>
</evidence>
<name>A0ABQ9FGD7_TEGGR</name>
<keyword evidence="2 5" id="KW-0812">Transmembrane</keyword>